<keyword evidence="2" id="KW-1185">Reference proteome</keyword>
<sequence length="400" mass="41311">MSLSLVPAYDSATSSSDSEGEPERRAPAPVPVPVPAAQPSQAAGARELGTMLSRILPPPKGATSVASARPAGAQKVQVVVDLPKLSGAPPEAATRAAPTTASGARQSTGGSLSSELFAMLPAPKNSGRPAATSSPQQAPAQADRPLIPHSLANKRRAKAKPSGQHGTTQPSAATGADRPARATDAGSGSEDVQTDPTGGAPFFTIGEAAASEIERPGETAGVADAEETGAPDINDTHTNMVYDPTSGYYYDTGSGAYYFYDTERGEFVDARAHYSGSMQDSDEPAAPTVGSADLEKLLRRGELGAAAGAAIATVSQAAQLAAGGYSDARAAADYSARRTAEQQRQTTRRRIDGGEVGKQKKHKHNIMYLALQAQEQEASLNEAHARHKATKKAARARYGL</sequence>
<proteinExistence type="predicted"/>
<evidence type="ECO:0000313" key="1">
    <source>
        <dbReference type="EMBL" id="KAJ2762517.1"/>
    </source>
</evidence>
<gene>
    <name evidence="1" type="ORF">IWQ57_005783</name>
</gene>
<evidence type="ECO:0000313" key="2">
    <source>
        <dbReference type="Proteomes" id="UP001140234"/>
    </source>
</evidence>
<name>A0ACC1JLP4_9FUNG</name>
<dbReference type="EMBL" id="JANBUJ010002952">
    <property type="protein sequence ID" value="KAJ2762517.1"/>
    <property type="molecule type" value="Genomic_DNA"/>
</dbReference>
<accession>A0ACC1JLP4</accession>
<organism evidence="1 2">
    <name type="scientific">Coemansia nantahalensis</name>
    <dbReference type="NCBI Taxonomy" id="2789366"/>
    <lineage>
        <taxon>Eukaryota</taxon>
        <taxon>Fungi</taxon>
        <taxon>Fungi incertae sedis</taxon>
        <taxon>Zoopagomycota</taxon>
        <taxon>Kickxellomycotina</taxon>
        <taxon>Kickxellomycetes</taxon>
        <taxon>Kickxellales</taxon>
        <taxon>Kickxellaceae</taxon>
        <taxon>Coemansia</taxon>
    </lineage>
</organism>
<reference evidence="1" key="1">
    <citation type="submission" date="2022-07" db="EMBL/GenBank/DDBJ databases">
        <title>Phylogenomic reconstructions and comparative analyses of Kickxellomycotina fungi.</title>
        <authorList>
            <person name="Reynolds N.K."/>
            <person name="Stajich J.E."/>
            <person name="Barry K."/>
            <person name="Grigoriev I.V."/>
            <person name="Crous P."/>
            <person name="Smith M.E."/>
        </authorList>
    </citation>
    <scope>NUCLEOTIDE SEQUENCE</scope>
    <source>
        <strain evidence="1">CBS 109366</strain>
    </source>
</reference>
<protein>
    <submittedName>
        <fullName evidence="1">Uncharacterized protein</fullName>
    </submittedName>
</protein>
<dbReference type="Proteomes" id="UP001140234">
    <property type="component" value="Unassembled WGS sequence"/>
</dbReference>
<comment type="caution">
    <text evidence="1">The sequence shown here is derived from an EMBL/GenBank/DDBJ whole genome shotgun (WGS) entry which is preliminary data.</text>
</comment>